<protein>
    <submittedName>
        <fullName evidence="2">Uncharacterized protein</fullName>
    </submittedName>
</protein>
<dbReference type="OrthoDB" id="2757352at2759"/>
<evidence type="ECO:0000256" key="1">
    <source>
        <dbReference type="SAM" id="MobiDB-lite"/>
    </source>
</evidence>
<comment type="caution">
    <text evidence="2">The sequence shown here is derived from an EMBL/GenBank/DDBJ whole genome shotgun (WGS) entry which is preliminary data.</text>
</comment>
<accession>A0A2G8SMU6</accession>
<sequence length="87" mass="9224">MSPLSFIATAWQRFVFGKGVLLQADDGHSFLSKTNTLIDEDDNKDTKASPPGQKQVKLDASSTSFAKAAKQEGWGAPTATRPSLGGV</sequence>
<keyword evidence="3" id="KW-1185">Reference proteome</keyword>
<feature type="region of interest" description="Disordered" evidence="1">
    <location>
        <begin position="40"/>
        <end position="87"/>
    </location>
</feature>
<organism evidence="2 3">
    <name type="scientific">Ganoderma sinense ZZ0214-1</name>
    <dbReference type="NCBI Taxonomy" id="1077348"/>
    <lineage>
        <taxon>Eukaryota</taxon>
        <taxon>Fungi</taxon>
        <taxon>Dikarya</taxon>
        <taxon>Basidiomycota</taxon>
        <taxon>Agaricomycotina</taxon>
        <taxon>Agaricomycetes</taxon>
        <taxon>Polyporales</taxon>
        <taxon>Polyporaceae</taxon>
        <taxon>Ganoderma</taxon>
    </lineage>
</organism>
<reference evidence="2 3" key="1">
    <citation type="journal article" date="2015" name="Sci. Rep.">
        <title>Chromosome-level genome map provides insights into diverse defense mechanisms in the medicinal fungus Ganoderma sinense.</title>
        <authorList>
            <person name="Zhu Y."/>
            <person name="Xu J."/>
            <person name="Sun C."/>
            <person name="Zhou S."/>
            <person name="Xu H."/>
            <person name="Nelson D.R."/>
            <person name="Qian J."/>
            <person name="Song J."/>
            <person name="Luo H."/>
            <person name="Xiang L."/>
            <person name="Li Y."/>
            <person name="Xu Z."/>
            <person name="Ji A."/>
            <person name="Wang L."/>
            <person name="Lu S."/>
            <person name="Hayward A."/>
            <person name="Sun W."/>
            <person name="Li X."/>
            <person name="Schwartz D.C."/>
            <person name="Wang Y."/>
            <person name="Chen S."/>
        </authorList>
    </citation>
    <scope>NUCLEOTIDE SEQUENCE [LARGE SCALE GENOMIC DNA]</scope>
    <source>
        <strain evidence="2 3">ZZ0214-1</strain>
    </source>
</reference>
<dbReference type="AlphaFoldDB" id="A0A2G8SMU6"/>
<dbReference type="EMBL" id="AYKW01000004">
    <property type="protein sequence ID" value="PIL35081.1"/>
    <property type="molecule type" value="Genomic_DNA"/>
</dbReference>
<evidence type="ECO:0000313" key="3">
    <source>
        <dbReference type="Proteomes" id="UP000230002"/>
    </source>
</evidence>
<name>A0A2G8SMU6_9APHY</name>
<proteinExistence type="predicted"/>
<dbReference type="Proteomes" id="UP000230002">
    <property type="component" value="Unassembled WGS sequence"/>
</dbReference>
<evidence type="ECO:0000313" key="2">
    <source>
        <dbReference type="EMBL" id="PIL35081.1"/>
    </source>
</evidence>
<gene>
    <name evidence="2" type="ORF">GSI_02869</name>
</gene>